<reference evidence="2" key="1">
    <citation type="journal article" date="2015" name="Sci. Rep.">
        <title>Tissue- and time-dependent transcription in Ixodes ricinus salivary glands and midguts when blood feeding on the vertebrate host.</title>
        <authorList>
            <person name="Kotsyfakis M."/>
            <person name="Schwarz A."/>
            <person name="Erhart J."/>
            <person name="Ribeiro J.M."/>
        </authorList>
    </citation>
    <scope>NUCLEOTIDE SEQUENCE</scope>
    <source>
        <tissue evidence="2">Salivary gland and midgut</tissue>
    </source>
</reference>
<feature type="chain" id="PRO_5004734966" evidence="1">
    <location>
        <begin position="19"/>
        <end position="80"/>
    </location>
</feature>
<dbReference type="EMBL" id="GANP01013881">
    <property type="protein sequence ID" value="JAB70587.1"/>
    <property type="molecule type" value="mRNA"/>
</dbReference>
<feature type="signal peptide" evidence="1">
    <location>
        <begin position="1"/>
        <end position="18"/>
    </location>
</feature>
<keyword evidence="1" id="KW-0732">Signal</keyword>
<evidence type="ECO:0000313" key="2">
    <source>
        <dbReference type="EMBL" id="JAB70587.1"/>
    </source>
</evidence>
<organism evidence="2">
    <name type="scientific">Ixodes ricinus</name>
    <name type="common">Common tick</name>
    <name type="synonym">Acarus ricinus</name>
    <dbReference type="NCBI Taxonomy" id="34613"/>
    <lineage>
        <taxon>Eukaryota</taxon>
        <taxon>Metazoa</taxon>
        <taxon>Ecdysozoa</taxon>
        <taxon>Arthropoda</taxon>
        <taxon>Chelicerata</taxon>
        <taxon>Arachnida</taxon>
        <taxon>Acari</taxon>
        <taxon>Parasitiformes</taxon>
        <taxon>Ixodida</taxon>
        <taxon>Ixodoidea</taxon>
        <taxon>Ixodidae</taxon>
        <taxon>Ixodinae</taxon>
        <taxon>Ixodes</taxon>
    </lineage>
</organism>
<protein>
    <submittedName>
        <fullName evidence="2">Putative secreted protein</fullName>
    </submittedName>
</protein>
<dbReference type="PROSITE" id="PS51257">
    <property type="entry name" value="PROKAR_LIPOPROTEIN"/>
    <property type="match status" value="1"/>
</dbReference>
<dbReference type="AlphaFoldDB" id="V5H7X8"/>
<proteinExistence type="evidence at transcript level"/>
<accession>V5H7X8</accession>
<sequence length="80" mass="8896">MKSVVLALIFTLFASCFATREVFQKYPKNINSGEKYITVAFVLADFENKDVNLGSNVGVWLSDSFEEAATILSTKLNVKI</sequence>
<name>V5H7X8_IXORI</name>
<evidence type="ECO:0000256" key="1">
    <source>
        <dbReference type="SAM" id="SignalP"/>
    </source>
</evidence>